<proteinExistence type="predicted"/>
<dbReference type="RefSeq" id="WP_343758257.1">
    <property type="nucleotide sequence ID" value="NZ_BAAACG010000003.1"/>
</dbReference>
<name>A0ABN1JA22_9CLOT</name>
<dbReference type="EMBL" id="BAAACG010000003">
    <property type="protein sequence ID" value="GAA0733170.1"/>
    <property type="molecule type" value="Genomic_DNA"/>
</dbReference>
<evidence type="ECO:0000313" key="1">
    <source>
        <dbReference type="EMBL" id="GAA0733170.1"/>
    </source>
</evidence>
<sequence length="141" mass="16819">MKKAKWTLKKVKVDEILNSIENSCWKYGIQYDILYKNSESVLLRLRRKKKIKILKYHKSQIVFEKDFKDFLNYMDKFEIDNGVYITTGVFTQEILNKVIHFKFKNIKLVDNLSLIKKELGLKGKSNDMFKKPESVFLAYLP</sequence>
<evidence type="ECO:0000313" key="2">
    <source>
        <dbReference type="Proteomes" id="UP001501510"/>
    </source>
</evidence>
<comment type="caution">
    <text evidence="1">The sequence shown here is derived from an EMBL/GenBank/DDBJ whole genome shotgun (WGS) entry which is preliminary data.</text>
</comment>
<dbReference type="Proteomes" id="UP001501510">
    <property type="component" value="Unassembled WGS sequence"/>
</dbReference>
<organism evidence="1 2">
    <name type="scientific">Clostridium oceanicum</name>
    <dbReference type="NCBI Taxonomy" id="1543"/>
    <lineage>
        <taxon>Bacteria</taxon>
        <taxon>Bacillati</taxon>
        <taxon>Bacillota</taxon>
        <taxon>Clostridia</taxon>
        <taxon>Eubacteriales</taxon>
        <taxon>Clostridiaceae</taxon>
        <taxon>Clostridium</taxon>
    </lineage>
</organism>
<keyword evidence="2" id="KW-1185">Reference proteome</keyword>
<protein>
    <recommendedName>
        <fullName evidence="3">Restriction endonuclease type IV Mrr domain-containing protein</fullName>
    </recommendedName>
</protein>
<reference evidence="1 2" key="1">
    <citation type="journal article" date="2019" name="Int. J. Syst. Evol. Microbiol.">
        <title>The Global Catalogue of Microorganisms (GCM) 10K type strain sequencing project: providing services to taxonomists for standard genome sequencing and annotation.</title>
        <authorList>
            <consortium name="The Broad Institute Genomics Platform"/>
            <consortium name="The Broad Institute Genome Sequencing Center for Infectious Disease"/>
            <person name="Wu L."/>
            <person name="Ma J."/>
        </authorList>
    </citation>
    <scope>NUCLEOTIDE SEQUENCE [LARGE SCALE GENOMIC DNA]</scope>
    <source>
        <strain evidence="1 2">JCM 1407</strain>
    </source>
</reference>
<evidence type="ECO:0008006" key="3">
    <source>
        <dbReference type="Google" id="ProtNLM"/>
    </source>
</evidence>
<accession>A0ABN1JA22</accession>
<gene>
    <name evidence="1" type="ORF">GCM10008906_03590</name>
</gene>